<evidence type="ECO:0000313" key="2">
    <source>
        <dbReference type="EMBL" id="KAF2789217.1"/>
    </source>
</evidence>
<evidence type="ECO:0000313" key="3">
    <source>
        <dbReference type="Proteomes" id="UP000799757"/>
    </source>
</evidence>
<reference evidence="2" key="1">
    <citation type="journal article" date="2020" name="Stud. Mycol.">
        <title>101 Dothideomycetes genomes: a test case for predicting lifestyles and emergence of pathogens.</title>
        <authorList>
            <person name="Haridas S."/>
            <person name="Albert R."/>
            <person name="Binder M."/>
            <person name="Bloem J."/>
            <person name="Labutti K."/>
            <person name="Salamov A."/>
            <person name="Andreopoulos B."/>
            <person name="Baker S."/>
            <person name="Barry K."/>
            <person name="Bills G."/>
            <person name="Bluhm B."/>
            <person name="Cannon C."/>
            <person name="Castanera R."/>
            <person name="Culley D."/>
            <person name="Daum C."/>
            <person name="Ezra D."/>
            <person name="Gonzalez J."/>
            <person name="Henrissat B."/>
            <person name="Kuo A."/>
            <person name="Liang C."/>
            <person name="Lipzen A."/>
            <person name="Lutzoni F."/>
            <person name="Magnuson J."/>
            <person name="Mondo S."/>
            <person name="Nolan M."/>
            <person name="Ohm R."/>
            <person name="Pangilinan J."/>
            <person name="Park H.-J."/>
            <person name="Ramirez L."/>
            <person name="Alfaro M."/>
            <person name="Sun H."/>
            <person name="Tritt A."/>
            <person name="Yoshinaga Y."/>
            <person name="Zwiers L.-H."/>
            <person name="Turgeon B."/>
            <person name="Goodwin S."/>
            <person name="Spatafora J."/>
            <person name="Crous P."/>
            <person name="Grigoriev I."/>
        </authorList>
    </citation>
    <scope>NUCLEOTIDE SEQUENCE</scope>
    <source>
        <strain evidence="2">CBS 109.77</strain>
    </source>
</reference>
<evidence type="ECO:0000256" key="1">
    <source>
        <dbReference type="SAM" id="MobiDB-lite"/>
    </source>
</evidence>
<keyword evidence="3" id="KW-1185">Reference proteome</keyword>
<organism evidence="2 3">
    <name type="scientific">Melanomma pulvis-pyrius CBS 109.77</name>
    <dbReference type="NCBI Taxonomy" id="1314802"/>
    <lineage>
        <taxon>Eukaryota</taxon>
        <taxon>Fungi</taxon>
        <taxon>Dikarya</taxon>
        <taxon>Ascomycota</taxon>
        <taxon>Pezizomycotina</taxon>
        <taxon>Dothideomycetes</taxon>
        <taxon>Pleosporomycetidae</taxon>
        <taxon>Pleosporales</taxon>
        <taxon>Melanommataceae</taxon>
        <taxon>Melanomma</taxon>
    </lineage>
</organism>
<gene>
    <name evidence="2" type="ORF">K505DRAFT_97074</name>
</gene>
<sequence length="113" mass="12694">MQRQQSEPARSLGASHTSFRPSPRSLDQFHERRQSRWRACSCADPRETSIAKLSSSLGRVWAWWLARLHPSRPLQPPPANHRLVACPFSSSFARLLLTSELTASVPAPSQHAL</sequence>
<feature type="compositionally biased region" description="Polar residues" evidence="1">
    <location>
        <begin position="1"/>
        <end position="20"/>
    </location>
</feature>
<protein>
    <submittedName>
        <fullName evidence="2">Uncharacterized protein</fullName>
    </submittedName>
</protein>
<proteinExistence type="predicted"/>
<dbReference type="EMBL" id="MU002154">
    <property type="protein sequence ID" value="KAF2789217.1"/>
    <property type="molecule type" value="Genomic_DNA"/>
</dbReference>
<feature type="region of interest" description="Disordered" evidence="1">
    <location>
        <begin position="1"/>
        <end position="32"/>
    </location>
</feature>
<dbReference type="AlphaFoldDB" id="A0A6A6WZV5"/>
<accession>A0A6A6WZV5</accession>
<dbReference type="Proteomes" id="UP000799757">
    <property type="component" value="Unassembled WGS sequence"/>
</dbReference>
<name>A0A6A6WZV5_9PLEO</name>